<proteinExistence type="predicted"/>
<reference evidence="1" key="1">
    <citation type="submission" date="2014-09" db="EMBL/GenBank/DDBJ databases">
        <authorList>
            <person name="Magalhaes I.L.F."/>
            <person name="Oliveira U."/>
            <person name="Santos F.R."/>
            <person name="Vidigal T.H.D.A."/>
            <person name="Brescovit A.D."/>
            <person name="Santos A.J."/>
        </authorList>
    </citation>
    <scope>NUCLEOTIDE SEQUENCE</scope>
    <source>
        <tissue evidence="1">Shoot tissue taken approximately 20 cm above the soil surface</tissue>
    </source>
</reference>
<organism evidence="1">
    <name type="scientific">Arundo donax</name>
    <name type="common">Giant reed</name>
    <name type="synonym">Donax arundinaceus</name>
    <dbReference type="NCBI Taxonomy" id="35708"/>
    <lineage>
        <taxon>Eukaryota</taxon>
        <taxon>Viridiplantae</taxon>
        <taxon>Streptophyta</taxon>
        <taxon>Embryophyta</taxon>
        <taxon>Tracheophyta</taxon>
        <taxon>Spermatophyta</taxon>
        <taxon>Magnoliopsida</taxon>
        <taxon>Liliopsida</taxon>
        <taxon>Poales</taxon>
        <taxon>Poaceae</taxon>
        <taxon>PACMAD clade</taxon>
        <taxon>Arundinoideae</taxon>
        <taxon>Arundineae</taxon>
        <taxon>Arundo</taxon>
    </lineage>
</organism>
<evidence type="ECO:0000313" key="1">
    <source>
        <dbReference type="EMBL" id="JAD27496.1"/>
    </source>
</evidence>
<dbReference type="EMBL" id="GBRH01270399">
    <property type="protein sequence ID" value="JAD27496.1"/>
    <property type="molecule type" value="Transcribed_RNA"/>
</dbReference>
<sequence>MTMITWRIHFTASEVIEDVKIQKKKK</sequence>
<accession>A0A0A8YLL7</accession>
<protein>
    <submittedName>
        <fullName evidence="1">Uncharacterized protein</fullName>
    </submittedName>
</protein>
<reference evidence="1" key="2">
    <citation type="journal article" date="2015" name="Data Brief">
        <title>Shoot transcriptome of the giant reed, Arundo donax.</title>
        <authorList>
            <person name="Barrero R.A."/>
            <person name="Guerrero F.D."/>
            <person name="Moolhuijzen P."/>
            <person name="Goolsby J.A."/>
            <person name="Tidwell J."/>
            <person name="Bellgard S.E."/>
            <person name="Bellgard M.I."/>
        </authorList>
    </citation>
    <scope>NUCLEOTIDE SEQUENCE</scope>
    <source>
        <tissue evidence="1">Shoot tissue taken approximately 20 cm above the soil surface</tissue>
    </source>
</reference>
<dbReference type="AlphaFoldDB" id="A0A0A8YLL7"/>
<name>A0A0A8YLL7_ARUDO</name>